<dbReference type="AlphaFoldDB" id="A0A0B7AAT7"/>
<accession>A0A0B7AAT7</accession>
<organism evidence="2">
    <name type="scientific">Arion vulgaris</name>
    <dbReference type="NCBI Taxonomy" id="1028688"/>
    <lineage>
        <taxon>Eukaryota</taxon>
        <taxon>Metazoa</taxon>
        <taxon>Spiralia</taxon>
        <taxon>Lophotrochozoa</taxon>
        <taxon>Mollusca</taxon>
        <taxon>Gastropoda</taxon>
        <taxon>Heterobranchia</taxon>
        <taxon>Euthyneura</taxon>
        <taxon>Panpulmonata</taxon>
        <taxon>Eupulmonata</taxon>
        <taxon>Stylommatophora</taxon>
        <taxon>Helicina</taxon>
        <taxon>Arionoidea</taxon>
        <taxon>Arionidae</taxon>
        <taxon>Arion</taxon>
    </lineage>
</organism>
<protein>
    <submittedName>
        <fullName evidence="2">Uncharacterized protein</fullName>
    </submittedName>
</protein>
<sequence length="273" mass="30813">MDSLKNADTKILQLKEQLAHLSKEQHSRGRILSILIKERNKLLHDIPQEAVPYPEDGSLPHYHYILPLVKEIYLLELKLKEQHKEYDKRKLQCEAARLGHAVLADTFSEEEYILKRWSRELRELSKKADSAEKTGSVSCSVTNITYQATIDKQVIMEDLGFTVLCQGVHVKVLTKSQRTCSNIHLSLIPSSAKIRVNSDTFVPRLEESTVAAISLGHPVSEIVSLVSQYIQEEMAPYVIIIPMKKKAGKCKTKSKSSSSNKDSVQCTDSEIAQ</sequence>
<feature type="compositionally biased region" description="Polar residues" evidence="1">
    <location>
        <begin position="264"/>
        <end position="273"/>
    </location>
</feature>
<gene>
    <name evidence="2" type="primary">ORF108301</name>
</gene>
<feature type="region of interest" description="Disordered" evidence="1">
    <location>
        <begin position="250"/>
        <end position="273"/>
    </location>
</feature>
<evidence type="ECO:0000313" key="2">
    <source>
        <dbReference type="EMBL" id="CEK78104.1"/>
    </source>
</evidence>
<name>A0A0B7AAT7_9EUPU</name>
<proteinExistence type="predicted"/>
<dbReference type="EMBL" id="HACG01031239">
    <property type="protein sequence ID" value="CEK78104.1"/>
    <property type="molecule type" value="Transcribed_RNA"/>
</dbReference>
<evidence type="ECO:0000256" key="1">
    <source>
        <dbReference type="SAM" id="MobiDB-lite"/>
    </source>
</evidence>
<reference evidence="2" key="1">
    <citation type="submission" date="2014-12" db="EMBL/GenBank/DDBJ databases">
        <title>Insight into the proteome of Arion vulgaris.</title>
        <authorList>
            <person name="Aradska J."/>
            <person name="Bulat T."/>
            <person name="Smidak R."/>
            <person name="Sarate P."/>
            <person name="Gangsoo J."/>
            <person name="Sialana F."/>
            <person name="Bilban M."/>
            <person name="Lubec G."/>
        </authorList>
    </citation>
    <scope>NUCLEOTIDE SEQUENCE</scope>
    <source>
        <tissue evidence="2">Skin</tissue>
    </source>
</reference>